<accession>A0ABP7E378</accession>
<dbReference type="SMART" id="SM00332">
    <property type="entry name" value="PP2Cc"/>
    <property type="match status" value="1"/>
</dbReference>
<dbReference type="CDD" id="cd00143">
    <property type="entry name" value="PP2Cc"/>
    <property type="match status" value="1"/>
</dbReference>
<dbReference type="Gene3D" id="3.60.40.10">
    <property type="entry name" value="PPM-type phosphatase domain"/>
    <property type="match status" value="1"/>
</dbReference>
<dbReference type="Pfam" id="PF13672">
    <property type="entry name" value="PP2C_2"/>
    <property type="match status" value="1"/>
</dbReference>
<evidence type="ECO:0000259" key="1">
    <source>
        <dbReference type="PROSITE" id="PS51746"/>
    </source>
</evidence>
<evidence type="ECO:0000313" key="3">
    <source>
        <dbReference type="Proteomes" id="UP001500523"/>
    </source>
</evidence>
<protein>
    <submittedName>
        <fullName evidence="2">Protein phosphatase 2C domain-containing protein</fullName>
    </submittedName>
</protein>
<dbReference type="SUPFAM" id="SSF81606">
    <property type="entry name" value="PP2C-like"/>
    <property type="match status" value="1"/>
</dbReference>
<organism evidence="2 3">
    <name type="scientific">Sphingomonas cynarae</name>
    <dbReference type="NCBI Taxonomy" id="930197"/>
    <lineage>
        <taxon>Bacteria</taxon>
        <taxon>Pseudomonadati</taxon>
        <taxon>Pseudomonadota</taxon>
        <taxon>Alphaproteobacteria</taxon>
        <taxon>Sphingomonadales</taxon>
        <taxon>Sphingomonadaceae</taxon>
        <taxon>Sphingomonas</taxon>
    </lineage>
</organism>
<dbReference type="RefSeq" id="WP_344693546.1">
    <property type="nucleotide sequence ID" value="NZ_BAABBF010000005.1"/>
</dbReference>
<dbReference type="InterPro" id="IPR001932">
    <property type="entry name" value="PPM-type_phosphatase-like_dom"/>
</dbReference>
<name>A0ABP7E378_9SPHN</name>
<dbReference type="SMART" id="SM00331">
    <property type="entry name" value="PP2C_SIG"/>
    <property type="match status" value="1"/>
</dbReference>
<sequence length="254" mass="27275">MKRRDLAFVAVERTHVGRVRKLNEDRVLSRTALGLWAVADGMGGHQRGDLASGMIVDALVAIDPMDSGFAFLDNVQDVIQRVNRTLVAHARLSAPGTVIGSTVVVLLAFGGHYACLWAGDSRGYLLRGGRLDQITRDHSMVQELIDSGALNRADAPAFGRSNVITRAVGVQESLALDLHSGPIEGDDIFLLCSDGLTGMIDDHGIADVLTTSQSLDEAADRLLELTLAHGAKDNVSFVLIRADAAQDDTLQRLR</sequence>
<dbReference type="EMBL" id="BAABBF010000005">
    <property type="protein sequence ID" value="GAA3713707.1"/>
    <property type="molecule type" value="Genomic_DNA"/>
</dbReference>
<comment type="caution">
    <text evidence="2">The sequence shown here is derived from an EMBL/GenBank/DDBJ whole genome shotgun (WGS) entry which is preliminary data.</text>
</comment>
<reference evidence="3" key="1">
    <citation type="journal article" date="2019" name="Int. J. Syst. Evol. Microbiol.">
        <title>The Global Catalogue of Microorganisms (GCM) 10K type strain sequencing project: providing services to taxonomists for standard genome sequencing and annotation.</title>
        <authorList>
            <consortium name="The Broad Institute Genomics Platform"/>
            <consortium name="The Broad Institute Genome Sequencing Center for Infectious Disease"/>
            <person name="Wu L."/>
            <person name="Ma J."/>
        </authorList>
    </citation>
    <scope>NUCLEOTIDE SEQUENCE [LARGE SCALE GENOMIC DNA]</scope>
    <source>
        <strain evidence="3">JCM 17498</strain>
    </source>
</reference>
<keyword evidence="3" id="KW-1185">Reference proteome</keyword>
<dbReference type="PROSITE" id="PS51746">
    <property type="entry name" value="PPM_2"/>
    <property type="match status" value="1"/>
</dbReference>
<dbReference type="Proteomes" id="UP001500523">
    <property type="component" value="Unassembled WGS sequence"/>
</dbReference>
<dbReference type="InterPro" id="IPR036457">
    <property type="entry name" value="PPM-type-like_dom_sf"/>
</dbReference>
<gene>
    <name evidence="2" type="ORF">GCM10022268_23100</name>
</gene>
<evidence type="ECO:0000313" key="2">
    <source>
        <dbReference type="EMBL" id="GAA3713707.1"/>
    </source>
</evidence>
<dbReference type="InterPro" id="IPR015655">
    <property type="entry name" value="PP2C"/>
</dbReference>
<dbReference type="PANTHER" id="PTHR47992">
    <property type="entry name" value="PROTEIN PHOSPHATASE"/>
    <property type="match status" value="1"/>
</dbReference>
<proteinExistence type="predicted"/>
<feature type="domain" description="PPM-type phosphatase" evidence="1">
    <location>
        <begin position="8"/>
        <end position="242"/>
    </location>
</feature>